<evidence type="ECO:0000313" key="1">
    <source>
        <dbReference type="EMBL" id="GFY10341.1"/>
    </source>
</evidence>
<proteinExistence type="predicted"/>
<gene>
    <name evidence="1" type="ORF">TNCV_2630181</name>
</gene>
<dbReference type="AlphaFoldDB" id="A0A8X6SL44"/>
<evidence type="ECO:0000313" key="2">
    <source>
        <dbReference type="Proteomes" id="UP000887159"/>
    </source>
</evidence>
<accession>A0A8X6SL44</accession>
<dbReference type="EMBL" id="BMAU01021296">
    <property type="protein sequence ID" value="GFY10341.1"/>
    <property type="molecule type" value="Genomic_DNA"/>
</dbReference>
<keyword evidence="2" id="KW-1185">Reference proteome</keyword>
<dbReference type="Proteomes" id="UP000887159">
    <property type="component" value="Unassembled WGS sequence"/>
</dbReference>
<sequence>MADYRENNVEFNVATHHLFIDFKSTFDTVNGSNLLNAMNDFGIPSKLIKLSRLTLQQRFSNAYADDIDVIACALPALKETFIALKIAASRMGLVINEKQTKYMLFSKDITPNNLEIDSYKFETVKNLPT</sequence>
<evidence type="ECO:0008006" key="3">
    <source>
        <dbReference type="Google" id="ProtNLM"/>
    </source>
</evidence>
<reference evidence="1" key="1">
    <citation type="submission" date="2020-08" db="EMBL/GenBank/DDBJ databases">
        <title>Multicomponent nature underlies the extraordinary mechanical properties of spider dragline silk.</title>
        <authorList>
            <person name="Kono N."/>
            <person name="Nakamura H."/>
            <person name="Mori M."/>
            <person name="Yoshida Y."/>
            <person name="Ohtoshi R."/>
            <person name="Malay A.D."/>
            <person name="Moran D.A.P."/>
            <person name="Tomita M."/>
            <person name="Numata K."/>
            <person name="Arakawa K."/>
        </authorList>
    </citation>
    <scope>NUCLEOTIDE SEQUENCE</scope>
</reference>
<protein>
    <recommendedName>
        <fullName evidence="3">Reverse transcriptase domain-containing protein</fullName>
    </recommendedName>
</protein>
<comment type="caution">
    <text evidence="1">The sequence shown here is derived from an EMBL/GenBank/DDBJ whole genome shotgun (WGS) entry which is preliminary data.</text>
</comment>
<organism evidence="1 2">
    <name type="scientific">Trichonephila clavipes</name>
    <name type="common">Golden silk orbweaver</name>
    <name type="synonym">Nephila clavipes</name>
    <dbReference type="NCBI Taxonomy" id="2585209"/>
    <lineage>
        <taxon>Eukaryota</taxon>
        <taxon>Metazoa</taxon>
        <taxon>Ecdysozoa</taxon>
        <taxon>Arthropoda</taxon>
        <taxon>Chelicerata</taxon>
        <taxon>Arachnida</taxon>
        <taxon>Araneae</taxon>
        <taxon>Araneomorphae</taxon>
        <taxon>Entelegynae</taxon>
        <taxon>Araneoidea</taxon>
        <taxon>Nephilidae</taxon>
        <taxon>Trichonephila</taxon>
    </lineage>
</organism>
<name>A0A8X6SL44_TRICX</name>